<organism evidence="2 3">
    <name type="scientific">Gordonia crocea</name>
    <dbReference type="NCBI Taxonomy" id="589162"/>
    <lineage>
        <taxon>Bacteria</taxon>
        <taxon>Bacillati</taxon>
        <taxon>Actinomycetota</taxon>
        <taxon>Actinomycetes</taxon>
        <taxon>Mycobacteriales</taxon>
        <taxon>Gordoniaceae</taxon>
        <taxon>Gordonia</taxon>
    </lineage>
</organism>
<reference evidence="3" key="1">
    <citation type="submission" date="2019-06" db="EMBL/GenBank/DDBJ databases">
        <title>Gordonia isolated from sludge of a wastewater treatment plant.</title>
        <authorList>
            <person name="Tamura T."/>
            <person name="Aoyama K."/>
            <person name="Kang Y."/>
            <person name="Saito S."/>
            <person name="Akiyama N."/>
            <person name="Yazawa K."/>
            <person name="Gonoi T."/>
            <person name="Mikami Y."/>
        </authorList>
    </citation>
    <scope>NUCLEOTIDE SEQUENCE [LARGE SCALE GENOMIC DNA]</scope>
    <source>
        <strain evidence="3">NBRC 107697</strain>
    </source>
</reference>
<dbReference type="InterPro" id="IPR039261">
    <property type="entry name" value="FNR_nucleotide-bd"/>
</dbReference>
<dbReference type="SUPFAM" id="SSF63380">
    <property type="entry name" value="Riboflavin synthase domain-like"/>
    <property type="match status" value="1"/>
</dbReference>
<dbReference type="RefSeq" id="WP_161926922.1">
    <property type="nucleotide sequence ID" value="NZ_BJOU01000001.1"/>
</dbReference>
<dbReference type="PANTHER" id="PTHR30157:SF0">
    <property type="entry name" value="NADPH-DEPENDENT FERRIC-CHELATE REDUCTASE"/>
    <property type="match status" value="1"/>
</dbReference>
<dbReference type="AlphaFoldDB" id="A0A7I9UXS4"/>
<dbReference type="InterPro" id="IPR039374">
    <property type="entry name" value="SIP_fam"/>
</dbReference>
<dbReference type="InterPro" id="IPR017938">
    <property type="entry name" value="Riboflavin_synthase-like_b-brl"/>
</dbReference>
<proteinExistence type="predicted"/>
<dbReference type="InterPro" id="IPR007037">
    <property type="entry name" value="SIP_rossman_dom"/>
</dbReference>
<dbReference type="Gene3D" id="2.40.30.10">
    <property type="entry name" value="Translation factors"/>
    <property type="match status" value="1"/>
</dbReference>
<dbReference type="PANTHER" id="PTHR30157">
    <property type="entry name" value="FERRIC REDUCTASE, NADPH-DEPENDENT"/>
    <property type="match status" value="1"/>
</dbReference>
<dbReference type="InterPro" id="IPR017927">
    <property type="entry name" value="FAD-bd_FR_type"/>
</dbReference>
<comment type="caution">
    <text evidence="2">The sequence shown here is derived from an EMBL/GenBank/DDBJ whole genome shotgun (WGS) entry which is preliminary data.</text>
</comment>
<sequence>MAKRLNTMQVLRTERLSPHFVRVYLGGEGFDDFLPVRGRDDVTTDWDSDMYVKIVFMPDGSAVPDDLDPAVLRGGSGEPGQPVLRTYTIRRYDPAAREMAIDFVVHGDEGLAGAWAQRARPGETVRFLGPGSGYRPRPDAPWHLLASDEAGLPAVAAALEVLPADARGQVFIEVADADDELPLVAPDGVTITWIHRGGGAGEVGDEAAGDNAPLIAAVRNAEWWDGEPQVFIHGEAQAVMHNLRGYVRKERGVGAANASISGYWRRGRTEEGFRQWKADLRKAEEQPQNG</sequence>
<dbReference type="OrthoDB" id="9814826at2"/>
<dbReference type="Pfam" id="PF04954">
    <property type="entry name" value="SIP"/>
    <property type="match status" value="1"/>
</dbReference>
<evidence type="ECO:0000313" key="2">
    <source>
        <dbReference type="EMBL" id="GED97621.1"/>
    </source>
</evidence>
<evidence type="ECO:0000313" key="3">
    <source>
        <dbReference type="Proteomes" id="UP000444980"/>
    </source>
</evidence>
<dbReference type="Pfam" id="PF08021">
    <property type="entry name" value="FAD_binding_9"/>
    <property type="match status" value="1"/>
</dbReference>
<dbReference type="InterPro" id="IPR013113">
    <property type="entry name" value="SIP_FAD-bd"/>
</dbReference>
<dbReference type="Proteomes" id="UP000444980">
    <property type="component" value="Unassembled WGS sequence"/>
</dbReference>
<dbReference type="Gene3D" id="3.40.50.80">
    <property type="entry name" value="Nucleotide-binding domain of ferredoxin-NADP reductase (FNR) module"/>
    <property type="match status" value="1"/>
</dbReference>
<feature type="domain" description="FAD-binding FR-type" evidence="1">
    <location>
        <begin position="3"/>
        <end position="137"/>
    </location>
</feature>
<gene>
    <name evidence="2" type="ORF">nbrc107697_16600</name>
</gene>
<evidence type="ECO:0000259" key="1">
    <source>
        <dbReference type="PROSITE" id="PS51384"/>
    </source>
</evidence>
<accession>A0A7I9UXS4</accession>
<dbReference type="EMBL" id="BJOU01000001">
    <property type="protein sequence ID" value="GED97621.1"/>
    <property type="molecule type" value="Genomic_DNA"/>
</dbReference>
<dbReference type="GO" id="GO:0016491">
    <property type="term" value="F:oxidoreductase activity"/>
    <property type="evidence" value="ECO:0007669"/>
    <property type="project" value="InterPro"/>
</dbReference>
<dbReference type="PROSITE" id="PS51384">
    <property type="entry name" value="FAD_FR"/>
    <property type="match status" value="1"/>
</dbReference>
<protein>
    <recommendedName>
        <fullName evidence="1">FAD-binding FR-type domain-containing protein</fullName>
    </recommendedName>
</protein>
<dbReference type="CDD" id="cd06193">
    <property type="entry name" value="siderophore_interacting"/>
    <property type="match status" value="1"/>
</dbReference>
<keyword evidence="3" id="KW-1185">Reference proteome</keyword>
<name>A0A7I9UXS4_9ACTN</name>